<proteinExistence type="predicted"/>
<sequence length="65" mass="7172">KKGESQFPLLGRFKGDGRWEGGKSKSPLPNRLFRPFLAAQKGARRRLDKKAGVKKGSHGRRASPA</sequence>
<feature type="region of interest" description="Disordered" evidence="1">
    <location>
        <begin position="1"/>
        <end position="65"/>
    </location>
</feature>
<name>G9YUH0_FLAPL</name>
<accession>G9YUH0</accession>
<evidence type="ECO:0000313" key="2">
    <source>
        <dbReference type="EMBL" id="EHM42290.1"/>
    </source>
</evidence>
<protein>
    <submittedName>
        <fullName evidence="2">Uncharacterized protein</fullName>
    </submittedName>
</protein>
<organism evidence="2 3">
    <name type="scientific">Flavonifractor plautii ATCC 29863</name>
    <dbReference type="NCBI Taxonomy" id="411475"/>
    <lineage>
        <taxon>Bacteria</taxon>
        <taxon>Bacillati</taxon>
        <taxon>Bacillota</taxon>
        <taxon>Clostridia</taxon>
        <taxon>Eubacteriales</taxon>
        <taxon>Oscillospiraceae</taxon>
        <taxon>Flavonifractor</taxon>
    </lineage>
</organism>
<comment type="caution">
    <text evidence="2">The sequence shown here is derived from an EMBL/GenBank/DDBJ whole genome shotgun (WGS) entry which is preliminary data.</text>
</comment>
<dbReference type="EMBL" id="AGCK01000257">
    <property type="protein sequence ID" value="EHM42290.1"/>
    <property type="molecule type" value="Genomic_DNA"/>
</dbReference>
<feature type="compositionally biased region" description="Basic residues" evidence="1">
    <location>
        <begin position="42"/>
        <end position="65"/>
    </location>
</feature>
<evidence type="ECO:0000256" key="1">
    <source>
        <dbReference type="SAM" id="MobiDB-lite"/>
    </source>
</evidence>
<dbReference type="AlphaFoldDB" id="G9YUH0"/>
<feature type="compositionally biased region" description="Basic and acidic residues" evidence="1">
    <location>
        <begin position="13"/>
        <end position="23"/>
    </location>
</feature>
<dbReference type="Proteomes" id="UP000004459">
    <property type="component" value="Unassembled WGS sequence"/>
</dbReference>
<evidence type="ECO:0000313" key="3">
    <source>
        <dbReference type="Proteomes" id="UP000004459"/>
    </source>
</evidence>
<reference evidence="2 3" key="1">
    <citation type="submission" date="2011-08" db="EMBL/GenBank/DDBJ databases">
        <authorList>
            <person name="Weinstock G."/>
            <person name="Sodergren E."/>
            <person name="Clifton S."/>
            <person name="Fulton L."/>
            <person name="Fulton B."/>
            <person name="Courtney L."/>
            <person name="Fronick C."/>
            <person name="Harrison M."/>
            <person name="Strong C."/>
            <person name="Farmer C."/>
            <person name="Delahaunty K."/>
            <person name="Markovic C."/>
            <person name="Hall O."/>
            <person name="Minx P."/>
            <person name="Tomlinson C."/>
            <person name="Mitreva M."/>
            <person name="Hou S."/>
            <person name="Chen J."/>
            <person name="Wollam A."/>
            <person name="Pepin K.H."/>
            <person name="Johnson M."/>
            <person name="Bhonagiri V."/>
            <person name="Zhang X."/>
            <person name="Suruliraj S."/>
            <person name="Warren W."/>
            <person name="Chinwalla A."/>
            <person name="Mardis E.R."/>
            <person name="Wilson R.K."/>
        </authorList>
    </citation>
    <scope>NUCLEOTIDE SEQUENCE [LARGE SCALE GENOMIC DNA]</scope>
    <source>
        <strain evidence="2 3">ATCC 29863</strain>
    </source>
</reference>
<dbReference type="HOGENOM" id="CLU_2837171_0_0_9"/>
<gene>
    <name evidence="2" type="ORF">HMPREF0372_03184</name>
</gene>
<feature type="non-terminal residue" evidence="2">
    <location>
        <position position="1"/>
    </location>
</feature>